<name>A0A318FII1_KLEOX</name>
<dbReference type="EMBL" id="QJJG01000012">
    <property type="protein sequence ID" value="PXW43260.1"/>
    <property type="molecule type" value="Genomic_DNA"/>
</dbReference>
<accession>A0A318FII1</accession>
<evidence type="ECO:0000313" key="2">
    <source>
        <dbReference type="EMBL" id="PXW43260.1"/>
    </source>
</evidence>
<reference evidence="2 3" key="1">
    <citation type="submission" date="2018-05" db="EMBL/GenBank/DDBJ databases">
        <title>Freshwater and sediment microbial communities from various areas in North America, analyzing microbe dynamics in response to fracking.</title>
        <authorList>
            <person name="Lamendella R."/>
        </authorList>
    </citation>
    <scope>NUCLEOTIDE SEQUENCE [LARGE SCALE GENOMIC DNA]</scope>
    <source>
        <strain evidence="2 3">67</strain>
    </source>
</reference>
<dbReference type="AlphaFoldDB" id="A0A318FII1"/>
<feature type="transmembrane region" description="Helical" evidence="1">
    <location>
        <begin position="44"/>
        <end position="61"/>
    </location>
</feature>
<proteinExistence type="predicted"/>
<protein>
    <submittedName>
        <fullName evidence="2">Uncharacterized protein</fullName>
    </submittedName>
</protein>
<organism evidence="2 3">
    <name type="scientific">Klebsiella oxytoca</name>
    <dbReference type="NCBI Taxonomy" id="571"/>
    <lineage>
        <taxon>Bacteria</taxon>
        <taxon>Pseudomonadati</taxon>
        <taxon>Pseudomonadota</taxon>
        <taxon>Gammaproteobacteria</taxon>
        <taxon>Enterobacterales</taxon>
        <taxon>Enterobacteriaceae</taxon>
        <taxon>Klebsiella/Raoultella group</taxon>
        <taxon>Klebsiella</taxon>
    </lineage>
</organism>
<comment type="caution">
    <text evidence="2">The sequence shown here is derived from an EMBL/GenBank/DDBJ whole genome shotgun (WGS) entry which is preliminary data.</text>
</comment>
<dbReference type="RefSeq" id="WP_039029586.1">
    <property type="nucleotide sequence ID" value="NZ_QJJG01000012.1"/>
</dbReference>
<dbReference type="InterPro" id="IPR056918">
    <property type="entry name" value="8xMP"/>
</dbReference>
<feature type="transmembrane region" description="Helical" evidence="1">
    <location>
        <begin position="164"/>
        <end position="185"/>
    </location>
</feature>
<feature type="transmembrane region" description="Helical" evidence="1">
    <location>
        <begin position="67"/>
        <end position="86"/>
    </location>
</feature>
<keyword evidence="1" id="KW-0472">Membrane</keyword>
<evidence type="ECO:0000256" key="1">
    <source>
        <dbReference type="SAM" id="Phobius"/>
    </source>
</evidence>
<dbReference type="Proteomes" id="UP000247485">
    <property type="component" value="Unassembled WGS sequence"/>
</dbReference>
<evidence type="ECO:0000313" key="3">
    <source>
        <dbReference type="Proteomes" id="UP000247485"/>
    </source>
</evidence>
<sequence length="194" mass="22581">MTTTSESNDEQNENGDLRAVKRLYELTIRIRDFEITQLSQRNNFFMIFQGVLFAGLATLYQNDKGEAFVPFIALVGLIVSFFQIGISSGAKYWQEYWEEAVKEIEEELLRVMSLKGHETREKVYRIFSIAMVEVDAKVKDRLNRSSTNMIIKFLVSCKFSVSRIPIYTALTFFALWLSLGIYSFIGRHFLILWI</sequence>
<keyword evidence="1" id="KW-1133">Transmembrane helix</keyword>
<keyword evidence="1" id="KW-0812">Transmembrane</keyword>
<dbReference type="Pfam" id="PF24838">
    <property type="entry name" value="8xMP"/>
    <property type="match status" value="1"/>
</dbReference>
<gene>
    <name evidence="2" type="ORF">DET57_112135</name>
</gene>